<feature type="domain" description="Transposase IS204/IS1001/IS1096/IS1165 DDE" evidence="2">
    <location>
        <begin position="195"/>
        <end position="291"/>
    </location>
</feature>
<protein>
    <submittedName>
        <fullName evidence="4">ISL3 family transposase</fullName>
    </submittedName>
</protein>
<dbReference type="Pfam" id="PF14690">
    <property type="entry name" value="Zn_ribbon_ISL3"/>
    <property type="match status" value="1"/>
</dbReference>
<name>A0A646KP38_STRJU</name>
<comment type="caution">
    <text evidence="4">The sequence shown here is derived from an EMBL/GenBank/DDBJ whole genome shotgun (WGS) entry which is preliminary data.</text>
</comment>
<dbReference type="PANTHER" id="PTHR33498:SF1">
    <property type="entry name" value="TRANSPOSASE FOR INSERTION SEQUENCE ELEMENT IS1557"/>
    <property type="match status" value="1"/>
</dbReference>
<dbReference type="RefSeq" id="WP_153525538.1">
    <property type="nucleotide sequence ID" value="NZ_JBEPDZ010000043.1"/>
</dbReference>
<evidence type="ECO:0000313" key="5">
    <source>
        <dbReference type="Proteomes" id="UP000419138"/>
    </source>
</evidence>
<dbReference type="EMBL" id="VCLA01000184">
    <property type="protein sequence ID" value="MQT04094.1"/>
    <property type="molecule type" value="Genomic_DNA"/>
</dbReference>
<sequence length="387" mass="42166">MELILLSSVTSCTQEFTLSVGGLGRPAAIRPSRASGHDHLHGNRRRPQSSSSADARLIAVVGKSLRIRARCAGSDGVCPARGTSSGRVHSRYARTLADISVAGRAVGIELRVRRFFCDDAACGKRTFAEQADGLTVRYGRRTPAAQWLLERVALALGGQAGGRLTAHMAVPTSGSTLLRTIHRLDVPAPPKVEVLGVDELSLRRGRVFGTILIDMASRRPVDVLPDHTADTFATWLREHPGVRMVCRDRGGAFAEAAERALPGVPQVADRWHVLDNLATAVEKAVRRHRACLNPPREPDQDAQTPDLRPRELRPPTTTNTPLGLTAFTEIAEDPPLSLWSRLWVRIAAWRPGSAPTTRTKLCGCISRPMTKAGRRDMLRSGGRTRVR</sequence>
<evidence type="ECO:0000256" key="1">
    <source>
        <dbReference type="SAM" id="MobiDB-lite"/>
    </source>
</evidence>
<organism evidence="4 5">
    <name type="scientific">Streptomyces jumonjinensis</name>
    <dbReference type="NCBI Taxonomy" id="1945"/>
    <lineage>
        <taxon>Bacteria</taxon>
        <taxon>Bacillati</taxon>
        <taxon>Actinomycetota</taxon>
        <taxon>Actinomycetes</taxon>
        <taxon>Kitasatosporales</taxon>
        <taxon>Streptomycetaceae</taxon>
        <taxon>Streptomyces</taxon>
    </lineage>
</organism>
<dbReference type="NCBIfam" id="NF033550">
    <property type="entry name" value="transpos_ISL3"/>
    <property type="match status" value="1"/>
</dbReference>
<feature type="region of interest" description="Disordered" evidence="1">
    <location>
        <begin position="290"/>
        <end position="322"/>
    </location>
</feature>
<evidence type="ECO:0000259" key="2">
    <source>
        <dbReference type="Pfam" id="PF01610"/>
    </source>
</evidence>
<keyword evidence="5" id="KW-1185">Reference proteome</keyword>
<accession>A0A646KP38</accession>
<evidence type="ECO:0000313" key="4">
    <source>
        <dbReference type="EMBL" id="MQT04094.1"/>
    </source>
</evidence>
<evidence type="ECO:0000259" key="3">
    <source>
        <dbReference type="Pfam" id="PF14690"/>
    </source>
</evidence>
<dbReference type="PANTHER" id="PTHR33498">
    <property type="entry name" value="TRANSPOSASE FOR INSERTION SEQUENCE ELEMENT IS1557"/>
    <property type="match status" value="1"/>
</dbReference>
<proteinExistence type="predicted"/>
<feature type="domain" description="Transposase IS204/IS1001/IS1096/IS1165 zinc-finger" evidence="3">
    <location>
        <begin position="77"/>
        <end position="119"/>
    </location>
</feature>
<reference evidence="4 5" key="1">
    <citation type="submission" date="2019-05" db="EMBL/GenBank/DDBJ databases">
        <title>Comparative genomics and metabolomics analyses of clavulanic acid producing Streptomyces species provides insight into specialized metabolism and evolution of beta-lactam biosynthetic gene clusters.</title>
        <authorList>
            <person name="Moore M.A."/>
            <person name="Cruz-Morales P."/>
            <person name="Barona Gomez F."/>
            <person name="Kapil T."/>
        </authorList>
    </citation>
    <scope>NUCLEOTIDE SEQUENCE [LARGE SCALE GENOMIC DNA]</scope>
    <source>
        <strain evidence="4 5">NRRL 5741</strain>
    </source>
</reference>
<gene>
    <name evidence="4" type="ORF">FF041_29150</name>
</gene>
<feature type="region of interest" description="Disordered" evidence="1">
    <location>
        <begin position="30"/>
        <end position="53"/>
    </location>
</feature>
<dbReference type="AlphaFoldDB" id="A0A646KP38"/>
<dbReference type="Proteomes" id="UP000419138">
    <property type="component" value="Unassembled WGS sequence"/>
</dbReference>
<dbReference type="OrthoDB" id="3238779at2"/>
<dbReference type="InterPro" id="IPR002560">
    <property type="entry name" value="Transposase_DDE"/>
</dbReference>
<dbReference type="Pfam" id="PF01610">
    <property type="entry name" value="DDE_Tnp_ISL3"/>
    <property type="match status" value="1"/>
</dbReference>
<dbReference type="InterPro" id="IPR029261">
    <property type="entry name" value="Transposase_Znf"/>
</dbReference>
<dbReference type="InterPro" id="IPR047951">
    <property type="entry name" value="Transpos_ISL3"/>
</dbReference>